<comment type="function">
    <text evidence="1">E3 ubiquitin-protein ligase. Component of the ribosome quality control complex (RQC), a ribosome-associated complex that mediates ubiquitination and extraction of incompletely synthesized nascent chains for proteasomal degradation.</text>
</comment>
<keyword evidence="1" id="KW-0863">Zinc-finger</keyword>
<proteinExistence type="inferred from homology"/>
<dbReference type="EC" id="2.3.2.27" evidence="1"/>
<keyword evidence="1" id="KW-0833">Ubl conjugation pathway</keyword>
<dbReference type="EMBL" id="GGEC01038533">
    <property type="protein sequence ID" value="MBX19017.1"/>
    <property type="molecule type" value="Transcribed_RNA"/>
</dbReference>
<feature type="compositionally biased region" description="Low complexity" evidence="2">
    <location>
        <begin position="16"/>
        <end position="25"/>
    </location>
</feature>
<dbReference type="PANTHER" id="PTHR12389:SF0">
    <property type="entry name" value="E3 UBIQUITIN-PROTEIN LIGASE LISTERIN"/>
    <property type="match status" value="1"/>
</dbReference>
<comment type="catalytic activity">
    <reaction evidence="1">
        <text>S-ubiquitinyl-[E2 ubiquitin-conjugating enzyme]-L-cysteine + [acceptor protein]-L-lysine = [E2 ubiquitin-conjugating enzyme]-L-cysteine + N(6)-ubiquitinyl-[acceptor protein]-L-lysine.</text>
        <dbReference type="EC" id="2.3.2.27"/>
    </reaction>
</comment>
<dbReference type="InterPro" id="IPR039795">
    <property type="entry name" value="LTN1/Rkr1"/>
</dbReference>
<dbReference type="UniPathway" id="UPA00143"/>
<name>A0A2P2LM22_RHIMU</name>
<dbReference type="AlphaFoldDB" id="A0A2P2LM22"/>
<keyword evidence="1" id="KW-0862">Zinc</keyword>
<keyword evidence="1" id="KW-0479">Metal-binding</keyword>
<reference evidence="3" key="1">
    <citation type="submission" date="2018-02" db="EMBL/GenBank/DDBJ databases">
        <title>Rhizophora mucronata_Transcriptome.</title>
        <authorList>
            <person name="Meera S.P."/>
            <person name="Sreeshan A."/>
            <person name="Augustine A."/>
        </authorList>
    </citation>
    <scope>NUCLEOTIDE SEQUENCE</scope>
    <source>
        <tissue evidence="3">Leaf</tissue>
    </source>
</reference>
<comment type="pathway">
    <text evidence="1">Protein modification; protein ubiquitination.</text>
</comment>
<dbReference type="GO" id="GO:0043023">
    <property type="term" value="F:ribosomal large subunit binding"/>
    <property type="evidence" value="ECO:0007669"/>
    <property type="project" value="TreeGrafter"/>
</dbReference>
<sequence>MGKQKGEAGGGKSKARPSSSSLAASLLPSSGSVATAGFGGYVGSSRLDTSLAGDDAVPFLVKLL</sequence>
<dbReference type="PANTHER" id="PTHR12389">
    <property type="entry name" value="ZINC FINGER PROTEIN 294"/>
    <property type="match status" value="1"/>
</dbReference>
<dbReference type="GO" id="GO:1990116">
    <property type="term" value="P:ribosome-associated ubiquitin-dependent protein catabolic process"/>
    <property type="evidence" value="ECO:0007669"/>
    <property type="project" value="UniProtKB-UniRule"/>
</dbReference>
<dbReference type="GO" id="GO:0072344">
    <property type="term" value="P:rescue of stalled ribosome"/>
    <property type="evidence" value="ECO:0007669"/>
    <property type="project" value="UniProtKB-UniRule"/>
</dbReference>
<evidence type="ECO:0000256" key="2">
    <source>
        <dbReference type="SAM" id="MobiDB-lite"/>
    </source>
</evidence>
<organism evidence="3">
    <name type="scientific">Rhizophora mucronata</name>
    <name type="common">Asiatic mangrove</name>
    <dbReference type="NCBI Taxonomy" id="61149"/>
    <lineage>
        <taxon>Eukaryota</taxon>
        <taxon>Viridiplantae</taxon>
        <taxon>Streptophyta</taxon>
        <taxon>Embryophyta</taxon>
        <taxon>Tracheophyta</taxon>
        <taxon>Spermatophyta</taxon>
        <taxon>Magnoliopsida</taxon>
        <taxon>eudicotyledons</taxon>
        <taxon>Gunneridae</taxon>
        <taxon>Pentapetalae</taxon>
        <taxon>rosids</taxon>
        <taxon>fabids</taxon>
        <taxon>Malpighiales</taxon>
        <taxon>Rhizophoraceae</taxon>
        <taxon>Rhizophora</taxon>
    </lineage>
</organism>
<dbReference type="GO" id="GO:0005829">
    <property type="term" value="C:cytosol"/>
    <property type="evidence" value="ECO:0007669"/>
    <property type="project" value="UniProtKB-UniRule"/>
</dbReference>
<protein>
    <recommendedName>
        <fullName evidence="1">E3 ubiquitin-protein ligase listerin</fullName>
        <ecNumber evidence="1">2.3.2.27</ecNumber>
    </recommendedName>
    <alternativeName>
        <fullName evidence="1">RING-type E3 ubiquitin transferase listerin</fullName>
    </alternativeName>
</protein>
<accession>A0A2P2LM22</accession>
<evidence type="ECO:0000313" key="3">
    <source>
        <dbReference type="EMBL" id="MBX19017.1"/>
    </source>
</evidence>
<feature type="region of interest" description="Disordered" evidence="2">
    <location>
        <begin position="1"/>
        <end position="25"/>
    </location>
</feature>
<dbReference type="GO" id="GO:0061630">
    <property type="term" value="F:ubiquitin protein ligase activity"/>
    <property type="evidence" value="ECO:0007669"/>
    <property type="project" value="UniProtKB-UniRule"/>
</dbReference>
<keyword evidence="1" id="KW-0808">Transferase</keyword>
<evidence type="ECO:0000256" key="1">
    <source>
        <dbReference type="RuleBase" id="RU367090"/>
    </source>
</evidence>
<dbReference type="GO" id="GO:1990112">
    <property type="term" value="C:RQC complex"/>
    <property type="evidence" value="ECO:0007669"/>
    <property type="project" value="UniProtKB-UniRule"/>
</dbReference>
<dbReference type="GO" id="GO:0008270">
    <property type="term" value="F:zinc ion binding"/>
    <property type="evidence" value="ECO:0007669"/>
    <property type="project" value="UniProtKB-KW"/>
</dbReference>
<comment type="subunit">
    <text evidence="1">Component of the ribosome quality control complex (RQC).</text>
</comment>
<comment type="similarity">
    <text evidence="1">Belongs to the LTN1 family.</text>
</comment>
<dbReference type="GO" id="GO:0016567">
    <property type="term" value="P:protein ubiquitination"/>
    <property type="evidence" value="ECO:0007669"/>
    <property type="project" value="UniProtKB-UniPathway"/>
</dbReference>